<dbReference type="EMBL" id="QYYD01000005">
    <property type="protein sequence ID" value="RJF76245.1"/>
    <property type="molecule type" value="Genomic_DNA"/>
</dbReference>
<dbReference type="RefSeq" id="WP_119855716.1">
    <property type="nucleotide sequence ID" value="NZ_QYYD01000005.1"/>
</dbReference>
<evidence type="ECO:0000313" key="6">
    <source>
        <dbReference type="EMBL" id="RJF76245.1"/>
    </source>
</evidence>
<dbReference type="InterPro" id="IPR013328">
    <property type="entry name" value="6PGD_dom2"/>
</dbReference>
<dbReference type="GO" id="GO:0016491">
    <property type="term" value="F:oxidoreductase activity"/>
    <property type="evidence" value="ECO:0007669"/>
    <property type="project" value="UniProtKB-KW"/>
</dbReference>
<dbReference type="SUPFAM" id="SSF48179">
    <property type="entry name" value="6-phosphogluconate dehydrogenase C-terminal domain-like"/>
    <property type="match status" value="1"/>
</dbReference>
<proteinExistence type="predicted"/>
<dbReference type="InterPro" id="IPR051265">
    <property type="entry name" value="HIBADH-related_NP60_sf"/>
</dbReference>
<sequence length="283" mass="29604">MDIGVIGLGAMGREMARNLVAAGHQVKAWNRSGGEIEGVTMVASPVEALQGDVALTMLSEDAVIRSVLLDSGALAKAGKQLVHVVNSTISVAFARELVSAHQAVGISYVSAPVLGRPDVAAAGQLNVLVGGPPEAVEAVRPVLDVIGGKIWDMGPEAPTANAAKVACNMMITMAIEAMAEGVVITEANGLPREKFFELILGTLFGARSYLVYSKIIAEGKYHPGFKATLGLKDLRLATEAAEQAGRQLPMLGAVHRQMSETVDAGMGDRDWAAMADYTIRGSK</sequence>
<dbReference type="PANTHER" id="PTHR43580">
    <property type="entry name" value="OXIDOREDUCTASE GLYR1-RELATED"/>
    <property type="match status" value="1"/>
</dbReference>
<keyword evidence="1" id="KW-0560">Oxidoreductase</keyword>
<dbReference type="Gene3D" id="1.10.1040.10">
    <property type="entry name" value="N-(1-d-carboxylethyl)-l-norvaline Dehydrogenase, domain 2"/>
    <property type="match status" value="1"/>
</dbReference>
<dbReference type="GO" id="GO:0051287">
    <property type="term" value="F:NAD binding"/>
    <property type="evidence" value="ECO:0007669"/>
    <property type="project" value="InterPro"/>
</dbReference>
<dbReference type="PROSITE" id="PS00895">
    <property type="entry name" value="3_HYDROXYISOBUT_DH"/>
    <property type="match status" value="1"/>
</dbReference>
<dbReference type="Pfam" id="PF03446">
    <property type="entry name" value="NAD_binding_2"/>
    <property type="match status" value="1"/>
</dbReference>
<gene>
    <name evidence="6" type="ORF">D4Q52_06370</name>
</gene>
<reference evidence="6 7" key="1">
    <citation type="submission" date="2018-09" db="EMBL/GenBank/DDBJ databases">
        <title>Draft genome sequence of Rhodopseudomonas palustris 2.1.18.</title>
        <authorList>
            <person name="Robertson S.L."/>
            <person name="Meyer T.E."/>
            <person name="Kyndt J.A."/>
        </authorList>
    </citation>
    <scope>NUCLEOTIDE SEQUENCE [LARGE SCALE GENOMIC DNA]</scope>
    <source>
        <strain evidence="6 7">2.1.18</strain>
    </source>
</reference>
<feature type="active site" evidence="3">
    <location>
        <position position="164"/>
    </location>
</feature>
<dbReference type="Gene3D" id="3.40.50.720">
    <property type="entry name" value="NAD(P)-binding Rossmann-like Domain"/>
    <property type="match status" value="1"/>
</dbReference>
<dbReference type="SUPFAM" id="SSF51735">
    <property type="entry name" value="NAD(P)-binding Rossmann-fold domains"/>
    <property type="match status" value="1"/>
</dbReference>
<evidence type="ECO:0000259" key="5">
    <source>
        <dbReference type="Pfam" id="PF14833"/>
    </source>
</evidence>
<evidence type="ECO:0000256" key="2">
    <source>
        <dbReference type="ARBA" id="ARBA00023027"/>
    </source>
</evidence>
<dbReference type="InterPro" id="IPR008927">
    <property type="entry name" value="6-PGluconate_DH-like_C_sf"/>
</dbReference>
<dbReference type="OrthoDB" id="9812907at2"/>
<dbReference type="InterPro" id="IPR006115">
    <property type="entry name" value="6PGDH_NADP-bd"/>
</dbReference>
<feature type="domain" description="3-hydroxyisobutyrate dehydrogenase-like NAD-binding" evidence="5">
    <location>
        <begin position="160"/>
        <end position="276"/>
    </location>
</feature>
<dbReference type="InterPro" id="IPR015815">
    <property type="entry name" value="HIBADH-related"/>
</dbReference>
<dbReference type="InterPro" id="IPR036291">
    <property type="entry name" value="NAD(P)-bd_dom_sf"/>
</dbReference>
<dbReference type="PANTHER" id="PTHR43580:SF2">
    <property type="entry name" value="CYTOKINE-LIKE NUCLEAR FACTOR N-PAC"/>
    <property type="match status" value="1"/>
</dbReference>
<dbReference type="PIRSF" id="PIRSF000103">
    <property type="entry name" value="HIBADH"/>
    <property type="match status" value="1"/>
</dbReference>
<dbReference type="InterPro" id="IPR002204">
    <property type="entry name" value="3-OH-isobutyrate_DH-rel_CS"/>
</dbReference>
<feature type="domain" description="6-phosphogluconate dehydrogenase NADP-binding" evidence="4">
    <location>
        <begin position="2"/>
        <end position="151"/>
    </location>
</feature>
<accession>A0A418VJC4</accession>
<dbReference type="InterPro" id="IPR029154">
    <property type="entry name" value="HIBADH-like_NADP-bd"/>
</dbReference>
<evidence type="ECO:0000256" key="3">
    <source>
        <dbReference type="PIRSR" id="PIRSR000103-1"/>
    </source>
</evidence>
<protein>
    <submittedName>
        <fullName evidence="6">NAD(P)-dependent oxidoreductase</fullName>
    </submittedName>
</protein>
<organism evidence="6 7">
    <name type="scientific">Rhodopseudomonas palustris</name>
    <dbReference type="NCBI Taxonomy" id="1076"/>
    <lineage>
        <taxon>Bacteria</taxon>
        <taxon>Pseudomonadati</taxon>
        <taxon>Pseudomonadota</taxon>
        <taxon>Alphaproteobacteria</taxon>
        <taxon>Hyphomicrobiales</taxon>
        <taxon>Nitrobacteraceae</taxon>
        <taxon>Rhodopseudomonas</taxon>
    </lineage>
</organism>
<evidence type="ECO:0000256" key="1">
    <source>
        <dbReference type="ARBA" id="ARBA00023002"/>
    </source>
</evidence>
<dbReference type="Proteomes" id="UP000285523">
    <property type="component" value="Unassembled WGS sequence"/>
</dbReference>
<dbReference type="GO" id="GO:0050661">
    <property type="term" value="F:NADP binding"/>
    <property type="evidence" value="ECO:0007669"/>
    <property type="project" value="InterPro"/>
</dbReference>
<evidence type="ECO:0000259" key="4">
    <source>
        <dbReference type="Pfam" id="PF03446"/>
    </source>
</evidence>
<evidence type="ECO:0000313" key="7">
    <source>
        <dbReference type="Proteomes" id="UP000285523"/>
    </source>
</evidence>
<dbReference type="AlphaFoldDB" id="A0A418VJC4"/>
<keyword evidence="2" id="KW-0520">NAD</keyword>
<dbReference type="Pfam" id="PF14833">
    <property type="entry name" value="NAD_binding_11"/>
    <property type="match status" value="1"/>
</dbReference>
<name>A0A418VJC4_RHOPL</name>
<comment type="caution">
    <text evidence="6">The sequence shown here is derived from an EMBL/GenBank/DDBJ whole genome shotgun (WGS) entry which is preliminary data.</text>
</comment>
<dbReference type="GO" id="GO:0016054">
    <property type="term" value="P:organic acid catabolic process"/>
    <property type="evidence" value="ECO:0007669"/>
    <property type="project" value="UniProtKB-ARBA"/>
</dbReference>